<feature type="region of interest" description="Disordered" evidence="1">
    <location>
        <begin position="242"/>
        <end position="266"/>
    </location>
</feature>
<dbReference type="AlphaFoldDB" id="A0A438F6E3"/>
<evidence type="ECO:0000259" key="2">
    <source>
        <dbReference type="Pfam" id="PF14244"/>
    </source>
</evidence>
<feature type="compositionally biased region" description="Low complexity" evidence="1">
    <location>
        <begin position="253"/>
        <end position="266"/>
    </location>
</feature>
<dbReference type="InterPro" id="IPR029472">
    <property type="entry name" value="Copia-like_N"/>
</dbReference>
<dbReference type="EMBL" id="QGNW01001119">
    <property type="protein sequence ID" value="RVW55182.1"/>
    <property type="molecule type" value="Genomic_DNA"/>
</dbReference>
<proteinExistence type="predicted"/>
<gene>
    <name evidence="3" type="ORF">CK203_066907</name>
</gene>
<comment type="caution">
    <text evidence="3">The sequence shown here is derived from an EMBL/GenBank/DDBJ whole genome shotgun (WGS) entry which is preliminary data.</text>
</comment>
<sequence length="380" mass="41263">MTRGSTINRVTTGVPNSLSSMEDSTNPYFLHNSDHPGIVLVSHHLTGANYNTWSRAMVMALTAKNKISFINGSIPCPESDDLLFALSQGSLDVSTYYTRLKILWDELKGFQPLPECACGTMKTWMEFQQQEYVMQFLMGLNESFVQTRSQILMMEPLPPIAKVFSLVAQDEQQRSINYGLYTPPDSVAANDSNSTVAISAARLNSKPKKDRPTCSHCGILGHTVDKCYKLYGYPPGYKFKSKNPHAKAQANQTSSRTTEASATADSPLASLSPAQCQQLIALLSSQLHDNTPATPELQQPGPSVSSFSGIFSLSSVSFPNSLDSSAWVLDTGDTHHVCCSLPSFVSSVPASNSSVTLPNGHLVSISRIGSVQLSPSYHLD</sequence>
<evidence type="ECO:0000313" key="4">
    <source>
        <dbReference type="Proteomes" id="UP000288805"/>
    </source>
</evidence>
<feature type="domain" description="Retrotransposon Copia-like N-terminal" evidence="2">
    <location>
        <begin position="31"/>
        <end position="77"/>
    </location>
</feature>
<dbReference type="Pfam" id="PF14244">
    <property type="entry name" value="Retrotran_gag_3"/>
    <property type="match status" value="1"/>
</dbReference>
<reference evidence="3 4" key="1">
    <citation type="journal article" date="2018" name="PLoS Genet.">
        <title>Population sequencing reveals clonal diversity and ancestral inbreeding in the grapevine cultivar Chardonnay.</title>
        <authorList>
            <person name="Roach M.J."/>
            <person name="Johnson D.L."/>
            <person name="Bohlmann J."/>
            <person name="van Vuuren H.J."/>
            <person name="Jones S.J."/>
            <person name="Pretorius I.S."/>
            <person name="Schmidt S.A."/>
            <person name="Borneman A.R."/>
        </authorList>
    </citation>
    <scope>NUCLEOTIDE SEQUENCE [LARGE SCALE GENOMIC DNA]</scope>
    <source>
        <strain evidence="4">cv. Chardonnay</strain>
        <tissue evidence="3">Leaf</tissue>
    </source>
</reference>
<protein>
    <recommendedName>
        <fullName evidence="2">Retrotransposon Copia-like N-terminal domain-containing protein</fullName>
    </recommendedName>
</protein>
<evidence type="ECO:0000313" key="3">
    <source>
        <dbReference type="EMBL" id="RVW55182.1"/>
    </source>
</evidence>
<accession>A0A438F6E3</accession>
<name>A0A438F6E3_VITVI</name>
<dbReference type="PANTHER" id="PTHR34222">
    <property type="entry name" value="GAG_PRE-INTEGRS DOMAIN-CONTAINING PROTEIN"/>
    <property type="match status" value="1"/>
</dbReference>
<dbReference type="Proteomes" id="UP000288805">
    <property type="component" value="Unassembled WGS sequence"/>
</dbReference>
<evidence type="ECO:0000256" key="1">
    <source>
        <dbReference type="SAM" id="MobiDB-lite"/>
    </source>
</evidence>
<dbReference type="PANTHER" id="PTHR34222:SF99">
    <property type="entry name" value="PROTEIN, PUTATIVE-RELATED"/>
    <property type="match status" value="1"/>
</dbReference>
<organism evidence="3 4">
    <name type="scientific">Vitis vinifera</name>
    <name type="common">Grape</name>
    <dbReference type="NCBI Taxonomy" id="29760"/>
    <lineage>
        <taxon>Eukaryota</taxon>
        <taxon>Viridiplantae</taxon>
        <taxon>Streptophyta</taxon>
        <taxon>Embryophyta</taxon>
        <taxon>Tracheophyta</taxon>
        <taxon>Spermatophyta</taxon>
        <taxon>Magnoliopsida</taxon>
        <taxon>eudicotyledons</taxon>
        <taxon>Gunneridae</taxon>
        <taxon>Pentapetalae</taxon>
        <taxon>rosids</taxon>
        <taxon>Vitales</taxon>
        <taxon>Vitaceae</taxon>
        <taxon>Viteae</taxon>
        <taxon>Vitis</taxon>
    </lineage>
</organism>